<gene>
    <name evidence="1" type="ORF">DSM04_105220</name>
</gene>
<protein>
    <submittedName>
        <fullName evidence="1">Uncharacterized protein</fullName>
    </submittedName>
</protein>
<evidence type="ECO:0000313" key="1">
    <source>
        <dbReference type="EMBL" id="RXG13242.1"/>
    </source>
</evidence>
<dbReference type="AlphaFoldDB" id="A0A4Q0NRF8"/>
<reference evidence="1 2" key="1">
    <citation type="submission" date="2018-07" db="EMBL/GenBank/DDBJ databases">
        <title>Leeuwenhoekiella genomics.</title>
        <authorList>
            <person name="Tahon G."/>
            <person name="Willems A."/>
        </authorList>
    </citation>
    <scope>NUCLEOTIDE SEQUENCE [LARGE SCALE GENOMIC DNA]</scope>
    <source>
        <strain evidence="1 2">R-50232</strain>
    </source>
</reference>
<accession>A0A4Q0NRF8</accession>
<dbReference type="Proteomes" id="UP000289821">
    <property type="component" value="Unassembled WGS sequence"/>
</dbReference>
<dbReference type="EMBL" id="QOVI01000005">
    <property type="protein sequence ID" value="RXG13242.1"/>
    <property type="molecule type" value="Genomic_DNA"/>
</dbReference>
<proteinExistence type="predicted"/>
<comment type="caution">
    <text evidence="1">The sequence shown here is derived from an EMBL/GenBank/DDBJ whole genome shotgun (WGS) entry which is preliminary data.</text>
</comment>
<evidence type="ECO:0000313" key="2">
    <source>
        <dbReference type="Proteomes" id="UP000289821"/>
    </source>
</evidence>
<sequence length="323" mass="36298">MKKVYLVMYSILLLAFACKEPKEKTPPSAELSTKESKVSFQNVIGAYVDAAYFKKDKGYDWVAIKVDTTSYQNYALQVSIRSRNAIKKPTCTLDGFATALNDSTFEIKKDVGTLRLQFNEDKLSILKDSDEAALFYYCSGGASLAGLYTKLQQSLDTTQIDQRSFVQNLRYDTLFFEVSGSESDRKKTVCIKPAGLELKNQEVQMAYEGNIVDAQITDLNQDDSPEILLFIKSAKDHSISVQGVSVNNRKSMSLFAFPDGFSDSLLTQSYKGYDQYEIKNDTVLRTFPEYQNGTPSGATYTLKYTLIDGEAMRSFKMVDFAKD</sequence>
<dbReference type="PROSITE" id="PS51257">
    <property type="entry name" value="PROKAR_LIPOPROTEIN"/>
    <property type="match status" value="1"/>
</dbReference>
<name>A0A4Q0NRF8_9FLAO</name>
<organism evidence="1 2">
    <name type="scientific">Leeuwenhoekiella aestuarii</name>
    <dbReference type="NCBI Taxonomy" id="2249426"/>
    <lineage>
        <taxon>Bacteria</taxon>
        <taxon>Pseudomonadati</taxon>
        <taxon>Bacteroidota</taxon>
        <taxon>Flavobacteriia</taxon>
        <taxon>Flavobacteriales</taxon>
        <taxon>Flavobacteriaceae</taxon>
        <taxon>Leeuwenhoekiella</taxon>
    </lineage>
</organism>
<keyword evidence="2" id="KW-1185">Reference proteome</keyword>
<dbReference type="RefSeq" id="WP_128762019.1">
    <property type="nucleotide sequence ID" value="NZ_QOVI01000005.1"/>
</dbReference>